<dbReference type="AlphaFoldDB" id="C7GFY6"/>
<evidence type="ECO:0000259" key="1">
    <source>
        <dbReference type="PROSITE" id="PS51168"/>
    </source>
</evidence>
<feature type="domain" description="Chorismate mutase" evidence="1">
    <location>
        <begin position="1"/>
        <end position="33"/>
    </location>
</feature>
<dbReference type="Proteomes" id="UP000004828">
    <property type="component" value="Unassembled WGS sequence"/>
</dbReference>
<dbReference type="Pfam" id="PF01817">
    <property type="entry name" value="CM_2"/>
    <property type="match status" value="1"/>
</dbReference>
<dbReference type="GO" id="GO:0004106">
    <property type="term" value="F:chorismate mutase activity"/>
    <property type="evidence" value="ECO:0007669"/>
    <property type="project" value="InterPro"/>
</dbReference>
<dbReference type="Gene3D" id="1.20.59.10">
    <property type="entry name" value="Chorismate mutase"/>
    <property type="match status" value="1"/>
</dbReference>
<accession>C7GFY6</accession>
<protein>
    <recommendedName>
        <fullName evidence="1">Chorismate mutase domain-containing protein</fullName>
    </recommendedName>
</protein>
<name>C7GFY6_9FIRM</name>
<dbReference type="EMBL" id="ABYJ02000226">
    <property type="protein sequence ID" value="EEU99270.1"/>
    <property type="molecule type" value="Genomic_DNA"/>
</dbReference>
<proteinExistence type="predicted"/>
<dbReference type="RefSeq" id="WP_006858916.1">
    <property type="nucleotide sequence ID" value="NZ_GG692746.1"/>
</dbReference>
<evidence type="ECO:0000313" key="2">
    <source>
        <dbReference type="EMBL" id="EEU99270.1"/>
    </source>
</evidence>
<organism evidence="2 3">
    <name type="scientific">Roseburia intestinalis L1-82</name>
    <dbReference type="NCBI Taxonomy" id="536231"/>
    <lineage>
        <taxon>Bacteria</taxon>
        <taxon>Bacillati</taxon>
        <taxon>Bacillota</taxon>
        <taxon>Clostridia</taxon>
        <taxon>Lachnospirales</taxon>
        <taxon>Lachnospiraceae</taxon>
        <taxon>Roseburia</taxon>
    </lineage>
</organism>
<comment type="caution">
    <text evidence="2">The sequence shown here is derived from an EMBL/GenBank/DDBJ whole genome shotgun (WGS) entry which is preliminary data.</text>
</comment>
<dbReference type="PROSITE" id="PS51168">
    <property type="entry name" value="CHORISMATE_MUT_2"/>
    <property type="match status" value="1"/>
</dbReference>
<feature type="non-terminal residue" evidence="2">
    <location>
        <position position="33"/>
    </location>
</feature>
<gene>
    <name evidence="2" type="ORF">ROSINTL182_08843</name>
</gene>
<dbReference type="GO" id="GO:0046417">
    <property type="term" value="P:chorismate metabolic process"/>
    <property type="evidence" value="ECO:0007669"/>
    <property type="project" value="InterPro"/>
</dbReference>
<dbReference type="InterPro" id="IPR036979">
    <property type="entry name" value="CM_dom_sf"/>
</dbReference>
<dbReference type="HOGENOM" id="CLU_3386686_0_0_9"/>
<dbReference type="InterPro" id="IPR002701">
    <property type="entry name" value="CM_II_prokaryot"/>
</dbReference>
<dbReference type="SUPFAM" id="SSF48600">
    <property type="entry name" value="Chorismate mutase II"/>
    <property type="match status" value="1"/>
</dbReference>
<sequence length="33" mass="3875">MKDLKELRDQIDVIDRQIVDLYQERMEIAAGVA</sequence>
<evidence type="ECO:0000313" key="3">
    <source>
        <dbReference type="Proteomes" id="UP000004828"/>
    </source>
</evidence>
<reference evidence="2 3" key="1">
    <citation type="submission" date="2009-08" db="EMBL/GenBank/DDBJ databases">
        <authorList>
            <person name="Weinstock G."/>
            <person name="Sodergren E."/>
            <person name="Clifton S."/>
            <person name="Fulton L."/>
            <person name="Fulton B."/>
            <person name="Courtney L."/>
            <person name="Fronick C."/>
            <person name="Harrison M."/>
            <person name="Strong C."/>
            <person name="Farmer C."/>
            <person name="Delahaunty K."/>
            <person name="Markovic C."/>
            <person name="Hall O."/>
            <person name="Minx P."/>
            <person name="Tomlinson C."/>
            <person name="Mitreva M."/>
            <person name="Nelson J."/>
            <person name="Hou S."/>
            <person name="Wollam A."/>
            <person name="Pepin K.H."/>
            <person name="Johnson M."/>
            <person name="Bhonagiri V."/>
            <person name="Nash W.E."/>
            <person name="Warren W."/>
            <person name="Chinwalla A."/>
            <person name="Mardis E.R."/>
            <person name="Wilson R.K."/>
        </authorList>
    </citation>
    <scope>NUCLEOTIDE SEQUENCE [LARGE SCALE GENOMIC DNA]</scope>
    <source>
        <strain evidence="2 3">L1-82</strain>
    </source>
</reference>
<dbReference type="InterPro" id="IPR036263">
    <property type="entry name" value="Chorismate_II_sf"/>
</dbReference>